<comment type="caution">
    <text evidence="1">The sequence shown here is derived from an EMBL/GenBank/DDBJ whole genome shotgun (WGS) entry which is preliminary data.</text>
</comment>
<evidence type="ECO:0000313" key="2">
    <source>
        <dbReference type="Proteomes" id="UP001239111"/>
    </source>
</evidence>
<protein>
    <submittedName>
        <fullName evidence="1">Uncharacterized protein</fullName>
    </submittedName>
</protein>
<sequence length="610" mass="70953">MSDSLVRLRMRNSVWMRFVRKVQKVKKANEVEKLKQSLMSEKKRENPIQKESVPEVEDDEENSEEEILHEKLRKVVNDPPVLKPHFPQLPACHKTLLRRNEESMFKVQKFNVNDNLDNSEFVYFGIRKALEMMVRPSLHVIKILKVQFNVDGLPISKSSLIEFWLIMGKIFMEDILITYDPFAIAAWKGEDKPKSLELFLEDFITELNIILQEGVTIQEVHFTVEVHCFACDKPARAFIKCPISHGGFFACERCYVSSCKPRDTTIYPQFDAALTTDQAFRMFIDTCHQKKMSPLVRIKPEIDMIYKFMLEFTHLGPLGLMKRLLNYWTNVTGFKLSTHDINRLSARMANIAKQVPCDFQRTTRSLGIISYRKATEFRLFLPYCGFLVLKDILPKEQYMQFMLFCVGNKIISCDDLISKYSHLARVYSQKSAELLARVYGEDSQNLTLHSFVHLVDDIEDMKCNLCYHIENELKNNEGPKVYKDDINYSKRKSNGLCLINSVNYKQFSLSGKSPENVVLLENGDIYVIRQLYAETKGSDVMIKGQKVPIIGEAFTYPMNSSLLEIHEVKFTDDQCHTFPFTDIEKKMLRISLFELSEEDKKDYVVPFLHT</sequence>
<dbReference type="Proteomes" id="UP001239111">
    <property type="component" value="Chromosome 3"/>
</dbReference>
<name>A0ACC2NH38_9HYME</name>
<dbReference type="EMBL" id="CM056743">
    <property type="protein sequence ID" value="KAJ8669941.1"/>
    <property type="molecule type" value="Genomic_DNA"/>
</dbReference>
<proteinExistence type="predicted"/>
<evidence type="ECO:0000313" key="1">
    <source>
        <dbReference type="EMBL" id="KAJ8669941.1"/>
    </source>
</evidence>
<gene>
    <name evidence="1" type="ORF">QAD02_001200</name>
</gene>
<keyword evidence="2" id="KW-1185">Reference proteome</keyword>
<reference evidence="1" key="1">
    <citation type="submission" date="2023-04" db="EMBL/GenBank/DDBJ databases">
        <title>A chromosome-level genome assembly of the parasitoid wasp Eretmocerus hayati.</title>
        <authorList>
            <person name="Zhong Y."/>
            <person name="Liu S."/>
            <person name="Liu Y."/>
        </authorList>
    </citation>
    <scope>NUCLEOTIDE SEQUENCE</scope>
    <source>
        <strain evidence="1">ZJU_SS_LIU_2023</strain>
    </source>
</reference>
<accession>A0ACC2NH38</accession>
<organism evidence="1 2">
    <name type="scientific">Eretmocerus hayati</name>
    <dbReference type="NCBI Taxonomy" id="131215"/>
    <lineage>
        <taxon>Eukaryota</taxon>
        <taxon>Metazoa</taxon>
        <taxon>Ecdysozoa</taxon>
        <taxon>Arthropoda</taxon>
        <taxon>Hexapoda</taxon>
        <taxon>Insecta</taxon>
        <taxon>Pterygota</taxon>
        <taxon>Neoptera</taxon>
        <taxon>Endopterygota</taxon>
        <taxon>Hymenoptera</taxon>
        <taxon>Apocrita</taxon>
        <taxon>Proctotrupomorpha</taxon>
        <taxon>Chalcidoidea</taxon>
        <taxon>Aphelinidae</taxon>
        <taxon>Aphelininae</taxon>
        <taxon>Eretmocerus</taxon>
    </lineage>
</organism>